<keyword evidence="2" id="KW-0812">Transmembrane</keyword>
<feature type="signal peptide" evidence="3">
    <location>
        <begin position="1"/>
        <end position="28"/>
    </location>
</feature>
<organism evidence="4 5">
    <name type="scientific">Frondihabitans cladoniiphilus</name>
    <dbReference type="NCBI Taxonomy" id="715785"/>
    <lineage>
        <taxon>Bacteria</taxon>
        <taxon>Bacillati</taxon>
        <taxon>Actinomycetota</taxon>
        <taxon>Actinomycetes</taxon>
        <taxon>Micrococcales</taxon>
        <taxon>Microbacteriaceae</taxon>
        <taxon>Frondihabitans</taxon>
    </lineage>
</organism>
<keyword evidence="2" id="KW-1133">Transmembrane helix</keyword>
<proteinExistence type="predicted"/>
<comment type="caution">
    <text evidence="4">The sequence shown here is derived from an EMBL/GenBank/DDBJ whole genome shotgun (WGS) entry which is preliminary data.</text>
</comment>
<feature type="transmembrane region" description="Helical" evidence="2">
    <location>
        <begin position="416"/>
        <end position="435"/>
    </location>
</feature>
<protein>
    <recommendedName>
        <fullName evidence="6">Gram-positive cocci surface proteins LPxTG domain-containing protein</fullName>
    </recommendedName>
</protein>
<keyword evidence="3" id="KW-0732">Signal</keyword>
<dbReference type="InterPro" id="IPR013783">
    <property type="entry name" value="Ig-like_fold"/>
</dbReference>
<keyword evidence="2" id="KW-0472">Membrane</keyword>
<evidence type="ECO:0000256" key="1">
    <source>
        <dbReference type="SAM" id="MobiDB-lite"/>
    </source>
</evidence>
<reference evidence="5" key="1">
    <citation type="journal article" date="2019" name="Int. J. Syst. Evol. Microbiol.">
        <title>The Global Catalogue of Microorganisms (GCM) 10K type strain sequencing project: providing services to taxonomists for standard genome sequencing and annotation.</title>
        <authorList>
            <consortium name="The Broad Institute Genomics Platform"/>
            <consortium name="The Broad Institute Genome Sequencing Center for Infectious Disease"/>
            <person name="Wu L."/>
            <person name="Ma J."/>
        </authorList>
    </citation>
    <scope>NUCLEOTIDE SEQUENCE [LARGE SCALE GENOMIC DNA]</scope>
    <source>
        <strain evidence="5">JCM 18956</strain>
    </source>
</reference>
<keyword evidence="5" id="KW-1185">Reference proteome</keyword>
<accession>A0ABP8W302</accession>
<feature type="compositionally biased region" description="Low complexity" evidence="1">
    <location>
        <begin position="388"/>
        <end position="397"/>
    </location>
</feature>
<dbReference type="RefSeq" id="WP_345375949.1">
    <property type="nucleotide sequence ID" value="NZ_BAABLM010000004.1"/>
</dbReference>
<evidence type="ECO:0008006" key="6">
    <source>
        <dbReference type="Google" id="ProtNLM"/>
    </source>
</evidence>
<dbReference type="Proteomes" id="UP001501295">
    <property type="component" value="Unassembled WGS sequence"/>
</dbReference>
<gene>
    <name evidence="4" type="ORF">GCM10025780_22260</name>
</gene>
<sequence length="445" mass="44102">MTIPPLAAAGLAAALAAPLLLSASPSHAETVTPRSESGTLRILGGVGFLGLSDQPGGNRAWAVNAGNGTDLSFPGIGETAPIVMDDTCFPKAIAAILPFVPVQVAGDGSSCALFTAEAGVGGLVFRVDDSASPANGLYLHTGTGLNAYLLGVAASIPSNLPTVFQVVTRKAPDAPTVTSTTLDAPTGPIRGKAEPGTVVDVFDEWEPLCFATAVSPDGNWECTGFDPLSPGAHTIHAVARNAAEQVSPTTEATVVAPDPAAIPAAPAVSTTTLDSTTGALSGTADPGSIVRVFESGTVDGVAVCTSEIVGGDGAWSCRHENTWKEGANDLFAVAFHSVSGLGSTPTSFTLTVTTPTNPGPGTGSEGSGSGSGGSDGTGSGTGTGTSAGRGDTSTAAKSSKHAALPKRLAFTGSEPLPVLAGALALIAGGVGVLAVRRRRREQPSE</sequence>
<evidence type="ECO:0000313" key="4">
    <source>
        <dbReference type="EMBL" id="GAA4677148.1"/>
    </source>
</evidence>
<feature type="compositionally biased region" description="Gly residues" evidence="1">
    <location>
        <begin position="360"/>
        <end position="387"/>
    </location>
</feature>
<feature type="chain" id="PRO_5045831531" description="Gram-positive cocci surface proteins LPxTG domain-containing protein" evidence="3">
    <location>
        <begin position="29"/>
        <end position="445"/>
    </location>
</feature>
<dbReference type="Gene3D" id="2.60.40.10">
    <property type="entry name" value="Immunoglobulins"/>
    <property type="match status" value="2"/>
</dbReference>
<evidence type="ECO:0000256" key="2">
    <source>
        <dbReference type="SAM" id="Phobius"/>
    </source>
</evidence>
<evidence type="ECO:0000256" key="3">
    <source>
        <dbReference type="SAM" id="SignalP"/>
    </source>
</evidence>
<feature type="region of interest" description="Disordered" evidence="1">
    <location>
        <begin position="349"/>
        <end position="402"/>
    </location>
</feature>
<name>A0ABP8W302_9MICO</name>
<dbReference type="EMBL" id="BAABLM010000004">
    <property type="protein sequence ID" value="GAA4677148.1"/>
    <property type="molecule type" value="Genomic_DNA"/>
</dbReference>
<evidence type="ECO:0000313" key="5">
    <source>
        <dbReference type="Proteomes" id="UP001501295"/>
    </source>
</evidence>